<keyword evidence="9" id="KW-0007">Acetylation</keyword>
<dbReference type="PANTHER" id="PTHR10615">
    <property type="entry name" value="HISTONE ACETYLTRANSFERASE"/>
    <property type="match status" value="1"/>
</dbReference>
<dbReference type="SUPFAM" id="SSF57903">
    <property type="entry name" value="FYVE/PHD zinc finger"/>
    <property type="match status" value="1"/>
</dbReference>
<dbReference type="GO" id="GO:0008270">
    <property type="term" value="F:zinc ion binding"/>
    <property type="evidence" value="ECO:0007669"/>
    <property type="project" value="UniProtKB-KW"/>
</dbReference>
<feature type="domain" description="PHD-type" evidence="17">
    <location>
        <begin position="50"/>
        <end position="109"/>
    </location>
</feature>
<dbReference type="GO" id="GO:0006357">
    <property type="term" value="P:regulation of transcription by RNA polymerase II"/>
    <property type="evidence" value="ECO:0007669"/>
    <property type="project" value="TreeGrafter"/>
</dbReference>
<evidence type="ECO:0000256" key="6">
    <source>
        <dbReference type="ARBA" id="ARBA00022771"/>
    </source>
</evidence>
<evidence type="ECO:0000256" key="11">
    <source>
        <dbReference type="ARBA" id="ARBA00023163"/>
    </source>
</evidence>
<evidence type="ECO:0000256" key="7">
    <source>
        <dbReference type="ARBA" id="ARBA00022833"/>
    </source>
</evidence>
<dbReference type="PROSITE" id="PS50016">
    <property type="entry name" value="ZF_PHD_2"/>
    <property type="match status" value="1"/>
</dbReference>
<dbReference type="GO" id="GO:0003712">
    <property type="term" value="F:transcription coregulator activity"/>
    <property type="evidence" value="ECO:0007669"/>
    <property type="project" value="TreeGrafter"/>
</dbReference>
<dbReference type="FunFam" id="3.40.630.30:FF:000001">
    <property type="entry name" value="Histone acetyltransferase"/>
    <property type="match status" value="1"/>
</dbReference>
<dbReference type="PROSITE" id="PS01359">
    <property type="entry name" value="ZF_PHD_1"/>
    <property type="match status" value="1"/>
</dbReference>
<evidence type="ECO:0000256" key="5">
    <source>
        <dbReference type="ARBA" id="ARBA00022723"/>
    </source>
</evidence>
<dbReference type="GO" id="GO:0040029">
    <property type="term" value="P:epigenetic regulation of gene expression"/>
    <property type="evidence" value="ECO:0007669"/>
    <property type="project" value="UniProtKB-ARBA"/>
</dbReference>
<evidence type="ECO:0000256" key="2">
    <source>
        <dbReference type="ARBA" id="ARBA00010107"/>
    </source>
</evidence>
<keyword evidence="8" id="KW-0156">Chromatin regulator</keyword>
<evidence type="ECO:0000256" key="15">
    <source>
        <dbReference type="RuleBase" id="RU361211"/>
    </source>
</evidence>
<evidence type="ECO:0000313" key="19">
    <source>
        <dbReference type="EMBL" id="KAH9491319.1"/>
    </source>
</evidence>
<dbReference type="Gene3D" id="3.30.40.10">
    <property type="entry name" value="Zinc/RING finger domain, C3HC4 (zinc finger)"/>
    <property type="match status" value="1"/>
</dbReference>
<dbReference type="InterPro" id="IPR016181">
    <property type="entry name" value="Acyl_CoA_acyltransferase"/>
</dbReference>
<dbReference type="InterPro" id="IPR001965">
    <property type="entry name" value="Znf_PHD"/>
</dbReference>
<dbReference type="InterPro" id="IPR002515">
    <property type="entry name" value="Znf_C2H2C"/>
</dbReference>
<keyword evidence="4" id="KW-0808">Transferase</keyword>
<dbReference type="GO" id="GO:0140861">
    <property type="term" value="P:DNA repair-dependent chromatin remodeling"/>
    <property type="evidence" value="ECO:0007669"/>
    <property type="project" value="UniProtKB-ARBA"/>
</dbReference>
<dbReference type="SUPFAM" id="SSF103637">
    <property type="entry name" value="CCHHC domain"/>
    <property type="match status" value="1"/>
</dbReference>
<dbReference type="InterPro" id="IPR002717">
    <property type="entry name" value="HAT_MYST-type"/>
</dbReference>
<feature type="region of interest" description="Disordered" evidence="16">
    <location>
        <begin position="1"/>
        <end position="21"/>
    </location>
</feature>
<dbReference type="GO" id="GO:0005705">
    <property type="term" value="C:polytene chromosome interband"/>
    <property type="evidence" value="ECO:0007669"/>
    <property type="project" value="UniProtKB-ARBA"/>
</dbReference>
<dbReference type="Gene3D" id="3.30.60.60">
    <property type="entry name" value="N-acetyl transferase-like"/>
    <property type="match status" value="1"/>
</dbReference>
<comment type="similarity">
    <text evidence="2 15">Belongs to the MYST (SAS/MOZ) family.</text>
</comment>
<evidence type="ECO:0000313" key="20">
    <source>
        <dbReference type="Proteomes" id="UP000790347"/>
    </source>
</evidence>
<keyword evidence="20" id="KW-1185">Reference proteome</keyword>
<feature type="region of interest" description="Disordered" evidence="16">
    <location>
        <begin position="185"/>
        <end position="248"/>
    </location>
</feature>
<proteinExistence type="inferred from homology"/>
<dbReference type="InterPro" id="IPR019786">
    <property type="entry name" value="Zinc_finger_PHD-type_CS"/>
</dbReference>
<evidence type="ECO:0000256" key="12">
    <source>
        <dbReference type="ARBA" id="ARBA00023242"/>
    </source>
</evidence>
<dbReference type="PANTHER" id="PTHR10615:SF161">
    <property type="entry name" value="HISTONE ACETYLTRANSFERASE KAT7"/>
    <property type="match status" value="1"/>
</dbReference>
<dbReference type="InterPro" id="IPR050603">
    <property type="entry name" value="MYST_HAT"/>
</dbReference>
<dbReference type="EC" id="2.3.1.48" evidence="3 15"/>
<dbReference type="GO" id="GO:0005634">
    <property type="term" value="C:nucleus"/>
    <property type="evidence" value="ECO:0007669"/>
    <property type="project" value="UniProtKB-SubCell"/>
</dbReference>
<dbReference type="GO" id="GO:0004402">
    <property type="term" value="F:histone acetyltransferase activity"/>
    <property type="evidence" value="ECO:0007669"/>
    <property type="project" value="InterPro"/>
</dbReference>
<dbReference type="InterPro" id="IPR036388">
    <property type="entry name" value="WH-like_DNA-bd_sf"/>
</dbReference>
<comment type="caution">
    <text evidence="19">The sequence shown here is derived from an EMBL/GenBank/DDBJ whole genome shotgun (WGS) entry which is preliminary data.</text>
</comment>
<feature type="region of interest" description="Disordered" evidence="16">
    <location>
        <begin position="275"/>
        <end position="295"/>
    </location>
</feature>
<keyword evidence="10" id="KW-0805">Transcription regulation</keyword>
<dbReference type="Pfam" id="PF01853">
    <property type="entry name" value="MOZ_SAS"/>
    <property type="match status" value="1"/>
</dbReference>
<comment type="subcellular location">
    <subcellularLocation>
        <location evidence="1 15">Nucleus</location>
    </subcellularLocation>
</comment>
<keyword evidence="12 15" id="KW-0539">Nucleus</keyword>
<evidence type="ECO:0000256" key="16">
    <source>
        <dbReference type="SAM" id="MobiDB-lite"/>
    </source>
</evidence>
<dbReference type="Gene3D" id="1.10.10.10">
    <property type="entry name" value="Winged helix-like DNA-binding domain superfamily/Winged helix DNA-binding domain"/>
    <property type="match status" value="1"/>
</dbReference>
<dbReference type="AlphaFoldDB" id="A0A922KTF1"/>
<name>A0A922KTF1_DERFA</name>
<dbReference type="InterPro" id="IPR013083">
    <property type="entry name" value="Znf_RING/FYVE/PHD"/>
</dbReference>
<feature type="compositionally biased region" description="Acidic residues" evidence="16">
    <location>
        <begin position="189"/>
        <end position="242"/>
    </location>
</feature>
<evidence type="ECO:0000256" key="13">
    <source>
        <dbReference type="PIRSR" id="PIRSR602717-51"/>
    </source>
</evidence>
<dbReference type="Gene3D" id="3.40.630.30">
    <property type="match status" value="1"/>
</dbReference>
<comment type="catalytic activity">
    <reaction evidence="15">
        <text>L-lysyl-[protein] + acetyl-CoA = N(6)-acetyl-L-lysyl-[protein] + CoA + H(+)</text>
        <dbReference type="Rhea" id="RHEA:45948"/>
        <dbReference type="Rhea" id="RHEA-COMP:9752"/>
        <dbReference type="Rhea" id="RHEA-COMP:10731"/>
        <dbReference type="ChEBI" id="CHEBI:15378"/>
        <dbReference type="ChEBI" id="CHEBI:29969"/>
        <dbReference type="ChEBI" id="CHEBI:57287"/>
        <dbReference type="ChEBI" id="CHEBI:57288"/>
        <dbReference type="ChEBI" id="CHEBI:61930"/>
        <dbReference type="EC" id="2.3.1.48"/>
    </reaction>
</comment>
<evidence type="ECO:0000256" key="3">
    <source>
        <dbReference type="ARBA" id="ARBA00013184"/>
    </source>
</evidence>
<feature type="domain" description="MYST-type HAT" evidence="18">
    <location>
        <begin position="555"/>
        <end position="833"/>
    </location>
</feature>
<dbReference type="Pfam" id="PF01530">
    <property type="entry name" value="zf-C2HC"/>
    <property type="match status" value="1"/>
</dbReference>
<gene>
    <name evidence="19" type="primary">KAT7</name>
    <name evidence="19" type="ORF">DERF_016047</name>
</gene>
<evidence type="ECO:0000256" key="4">
    <source>
        <dbReference type="ARBA" id="ARBA00022679"/>
    </source>
</evidence>
<evidence type="ECO:0000256" key="8">
    <source>
        <dbReference type="ARBA" id="ARBA00022853"/>
    </source>
</evidence>
<dbReference type="SUPFAM" id="SSF55729">
    <property type="entry name" value="Acyl-CoA N-acyltransferases (Nat)"/>
    <property type="match status" value="1"/>
</dbReference>
<dbReference type="SMART" id="SM00249">
    <property type="entry name" value="PHD"/>
    <property type="match status" value="2"/>
</dbReference>
<sequence>MLIRFRLRSSSSSNSTTSSISERSMAIDSSCSPSSLSSTSTSCMDRDQLLGECYLCGQQDDNEGRRQLLTCSVCATQFHLKCLDLKSKQFCDTKSRAYKTWVCRKCRRCLWCREKRTKINPNPLVSSLRSHPERKLNSMEMISCIECDSSIHLVCFFRQQNDRHQLPPLSIRELRKRRKNFICPQCTGDEPDVDEEIVEDEEEEEDDDELAEDEEIEDSSDENDNGDEEESSHNESDDDDSDNSQQKITKHQILQTQLRNLGIDNPDKFIETIQNEQNHRTSISTRSSRRTFQSPMIMEKSGQINKMIDTTDEKNDEQCQNQSQQQKNRKRKKSESEHQPPQCSPKKIKCVSPSPPILSNEQETLPSLSAQHFHQEPCGCSVSGCDSNGHLSGIYDHHSTVETCPLFHNQTADDCRQRYRRRIECQRQIQEQQQQRKCWSSPRKSIQRLGLLQQKNVKWNQIMNQRNVELKSLQLETKPTFTSSRQPNLEGLTPKFDLNLFIDAQARTAQMIHENSALELATTTTTTATKMANDSNEMKTSEQNFDENQEIQQQKKKPGIETIIFGKHEISVWYNSQYSDEFQNCLRLYICEFCLKCMNSSIILDRHMEKCTLKHPPGNEIYRKGKISFFEVDGNKQKEYCQNLCLLAKLFLEYKTLFVDVEPFLFYVMTENDHTNGIHLLGYFSKEKHSPNSYNVSCILTLPQYQRSGYGRMLIDFSYLLTRNENKIGSPEKPLSDHGIISYRSYWKFVIMDFLSSYVGKDILLKDISQHTGINSVDLISTLQLMGILKYWKGKHLILVNDEQRKRYGQEIKRKRKLFGDKMIDPKCLRWTPSIYPR</sequence>
<dbReference type="CDD" id="cd04301">
    <property type="entry name" value="NAT_SF"/>
    <property type="match status" value="1"/>
</dbReference>
<evidence type="ECO:0000259" key="18">
    <source>
        <dbReference type="PROSITE" id="PS51726"/>
    </source>
</evidence>
<keyword evidence="7" id="KW-0862">Zinc</keyword>
<dbReference type="InterPro" id="IPR011011">
    <property type="entry name" value="Znf_FYVE_PHD"/>
</dbReference>
<accession>A0A922KTF1</accession>
<feature type="region of interest" description="Disordered" evidence="16">
    <location>
        <begin position="312"/>
        <end position="361"/>
    </location>
</feature>
<evidence type="ECO:0000256" key="10">
    <source>
        <dbReference type="ARBA" id="ARBA00023015"/>
    </source>
</evidence>
<dbReference type="Gene3D" id="4.10.320.30">
    <property type="match status" value="1"/>
</dbReference>
<evidence type="ECO:0000256" key="9">
    <source>
        <dbReference type="ARBA" id="ARBA00022990"/>
    </source>
</evidence>
<dbReference type="FunFam" id="1.10.10.10:FF:000022">
    <property type="entry name" value="Histone acetyltransferase"/>
    <property type="match status" value="1"/>
</dbReference>
<dbReference type="PROSITE" id="PS51726">
    <property type="entry name" value="MYST_HAT"/>
    <property type="match status" value="1"/>
</dbReference>
<evidence type="ECO:0000256" key="1">
    <source>
        <dbReference type="ARBA" id="ARBA00004123"/>
    </source>
</evidence>
<dbReference type="InterPro" id="IPR036060">
    <property type="entry name" value="Znf_C2H2C_sf"/>
</dbReference>
<dbReference type="GO" id="GO:0003682">
    <property type="term" value="F:chromatin binding"/>
    <property type="evidence" value="ECO:0007669"/>
    <property type="project" value="TreeGrafter"/>
</dbReference>
<reference evidence="19" key="1">
    <citation type="submission" date="2013-05" db="EMBL/GenBank/DDBJ databases">
        <authorList>
            <person name="Yim A.K.Y."/>
            <person name="Chan T.F."/>
            <person name="Ji K.M."/>
            <person name="Liu X.Y."/>
            <person name="Zhou J.W."/>
            <person name="Li R.Q."/>
            <person name="Yang K.Y."/>
            <person name="Li J."/>
            <person name="Li M."/>
            <person name="Law P.T.W."/>
            <person name="Wu Y.L."/>
            <person name="Cai Z.L."/>
            <person name="Qin H."/>
            <person name="Bao Y."/>
            <person name="Leung R.K.K."/>
            <person name="Ng P.K.S."/>
            <person name="Zou J."/>
            <person name="Zhong X.J."/>
            <person name="Ran P.X."/>
            <person name="Zhong N.S."/>
            <person name="Liu Z.G."/>
            <person name="Tsui S.K.W."/>
        </authorList>
    </citation>
    <scope>NUCLEOTIDE SEQUENCE</scope>
    <source>
        <strain evidence="19">Derf</strain>
        <tissue evidence="19">Whole organism</tissue>
    </source>
</reference>
<dbReference type="Pfam" id="PF17772">
    <property type="entry name" value="zf-MYST"/>
    <property type="match status" value="1"/>
</dbReference>
<dbReference type="GO" id="GO:0070775">
    <property type="term" value="C:H3 histone acetyltransferase complex"/>
    <property type="evidence" value="ECO:0007669"/>
    <property type="project" value="UniProtKB-ARBA"/>
</dbReference>
<dbReference type="FunFam" id="3.30.60.60:FF:000001">
    <property type="entry name" value="Histone acetyltransferase"/>
    <property type="match status" value="1"/>
</dbReference>
<reference evidence="19" key="2">
    <citation type="journal article" date="2022" name="Res Sq">
        <title>Comparative Genomics Reveals Insights into the Divergent Evolution of Astigmatic Mites and Household Pest Adaptations.</title>
        <authorList>
            <person name="Xiong Q."/>
            <person name="Wan A.T.-Y."/>
            <person name="Liu X.-Y."/>
            <person name="Fung C.S.-H."/>
            <person name="Xiao X."/>
            <person name="Malainual N."/>
            <person name="Hou J."/>
            <person name="Wang L."/>
            <person name="Wang M."/>
            <person name="Yang K."/>
            <person name="Cui Y."/>
            <person name="Leung E."/>
            <person name="Nong W."/>
            <person name="Shin S.-K."/>
            <person name="Au S."/>
            <person name="Jeong K.Y."/>
            <person name="Chew F.T."/>
            <person name="Hui J."/>
            <person name="Leung T.F."/>
            <person name="Tungtrongchitr A."/>
            <person name="Zhong N."/>
            <person name="Liu Z."/>
            <person name="Tsui S."/>
        </authorList>
    </citation>
    <scope>NUCLEOTIDE SEQUENCE</scope>
    <source>
        <strain evidence="19">Derf</strain>
        <tissue evidence="19">Whole organism</tissue>
    </source>
</reference>
<keyword evidence="6 14" id="KW-0863">Zinc-finger</keyword>
<organism evidence="19 20">
    <name type="scientific">Dermatophagoides farinae</name>
    <name type="common">American house dust mite</name>
    <dbReference type="NCBI Taxonomy" id="6954"/>
    <lineage>
        <taxon>Eukaryota</taxon>
        <taxon>Metazoa</taxon>
        <taxon>Ecdysozoa</taxon>
        <taxon>Arthropoda</taxon>
        <taxon>Chelicerata</taxon>
        <taxon>Arachnida</taxon>
        <taxon>Acari</taxon>
        <taxon>Acariformes</taxon>
        <taxon>Sarcoptiformes</taxon>
        <taxon>Astigmata</taxon>
        <taxon>Psoroptidia</taxon>
        <taxon>Analgoidea</taxon>
        <taxon>Pyroglyphidae</taxon>
        <taxon>Dermatophagoidinae</taxon>
        <taxon>Dermatophagoides</taxon>
    </lineage>
</organism>
<dbReference type="InterPro" id="IPR040706">
    <property type="entry name" value="Zf-MYST"/>
</dbReference>
<feature type="compositionally biased region" description="Low complexity" evidence="16">
    <location>
        <begin position="8"/>
        <end position="21"/>
    </location>
</feature>
<dbReference type="Proteomes" id="UP000790347">
    <property type="component" value="Unassembled WGS sequence"/>
</dbReference>
<feature type="active site" description="Proton donor/acceptor" evidence="13">
    <location>
        <position position="732"/>
    </location>
</feature>
<protein>
    <recommendedName>
        <fullName evidence="3 15">Histone acetyltransferase</fullName>
        <ecNumber evidence="3 15">2.3.1.48</ecNumber>
    </recommendedName>
</protein>
<dbReference type="EMBL" id="ASGP02000009">
    <property type="protein sequence ID" value="KAH9491319.1"/>
    <property type="molecule type" value="Genomic_DNA"/>
</dbReference>
<evidence type="ECO:0000259" key="17">
    <source>
        <dbReference type="PROSITE" id="PS50016"/>
    </source>
</evidence>
<keyword evidence="11" id="KW-0804">Transcription</keyword>
<keyword evidence="5" id="KW-0479">Metal-binding</keyword>
<dbReference type="InterPro" id="IPR019787">
    <property type="entry name" value="Znf_PHD-finger"/>
</dbReference>
<dbReference type="PROSITE" id="PS51802">
    <property type="entry name" value="ZF_CCHHC"/>
    <property type="match status" value="1"/>
</dbReference>
<evidence type="ECO:0000256" key="14">
    <source>
        <dbReference type="PROSITE-ProRule" id="PRU00146"/>
    </source>
</evidence>